<gene>
    <name evidence="1" type="ORF">SPHINGO391_10007</name>
</gene>
<evidence type="ECO:0000313" key="1">
    <source>
        <dbReference type="EMBL" id="VVS95857.1"/>
    </source>
</evidence>
<protein>
    <submittedName>
        <fullName evidence="1">Uncharacterized protein</fullName>
    </submittedName>
</protein>
<reference evidence="1 2" key="1">
    <citation type="submission" date="2019-09" db="EMBL/GenBank/DDBJ databases">
        <authorList>
            <person name="Dittami M. S."/>
        </authorList>
    </citation>
    <scope>NUCLEOTIDE SEQUENCE [LARGE SCALE GENOMIC DNA]</scope>
    <source>
        <strain evidence="1">SPHINGO391</strain>
    </source>
</reference>
<sequence>MCAEIGMFATRRSLRHSEGGKDALRNEWDVDAALDRKQRAALVVKSLQRQQHAVIYIIPKLVRHFSS</sequence>
<proteinExistence type="predicted"/>
<evidence type="ECO:0000313" key="2">
    <source>
        <dbReference type="Proteomes" id="UP000326857"/>
    </source>
</evidence>
<organism evidence="1 2">
    <name type="scientific">Sphingomonas aurantiaca</name>
    <dbReference type="NCBI Taxonomy" id="185949"/>
    <lineage>
        <taxon>Bacteria</taxon>
        <taxon>Pseudomonadati</taxon>
        <taxon>Pseudomonadota</taxon>
        <taxon>Alphaproteobacteria</taxon>
        <taxon>Sphingomonadales</taxon>
        <taxon>Sphingomonadaceae</taxon>
        <taxon>Sphingomonas</taxon>
    </lineage>
</organism>
<name>A0A5E7XPJ6_9SPHN</name>
<dbReference type="AlphaFoldDB" id="A0A5E7XPJ6"/>
<dbReference type="Proteomes" id="UP000326857">
    <property type="component" value="Unassembled WGS sequence"/>
</dbReference>
<dbReference type="EMBL" id="CABVLI010000001">
    <property type="protein sequence ID" value="VVS95857.1"/>
    <property type="molecule type" value="Genomic_DNA"/>
</dbReference>
<accession>A0A5E7XPJ6</accession>